<dbReference type="AlphaFoldDB" id="A0A7D5ZGV5"/>
<reference evidence="2 3" key="1">
    <citation type="journal article" date="2016" name="Int. J. Syst. Evol. Microbiol.">
        <title>Chitinibacter fontanus sp. nov., isolated from a spring.</title>
        <authorList>
            <person name="Sheu S.Y."/>
            <person name="Li Y.S."/>
            <person name="Young C.C."/>
            <person name="Chen W.M."/>
        </authorList>
    </citation>
    <scope>NUCLEOTIDE SEQUENCE [LARGE SCALE GENOMIC DNA]</scope>
    <source>
        <strain evidence="2 3">STM-7</strain>
    </source>
</reference>
<evidence type="ECO:0000256" key="1">
    <source>
        <dbReference type="SAM" id="SignalP"/>
    </source>
</evidence>
<evidence type="ECO:0000313" key="2">
    <source>
        <dbReference type="EMBL" id="QLI81647.1"/>
    </source>
</evidence>
<organism evidence="2 3">
    <name type="scientific">Chitinibacter fontanus</name>
    <dbReference type="NCBI Taxonomy" id="1737446"/>
    <lineage>
        <taxon>Bacteria</taxon>
        <taxon>Pseudomonadati</taxon>
        <taxon>Pseudomonadota</taxon>
        <taxon>Betaproteobacteria</taxon>
        <taxon>Neisseriales</taxon>
        <taxon>Chitinibacteraceae</taxon>
        <taxon>Chitinibacter</taxon>
    </lineage>
</organism>
<dbReference type="PROSITE" id="PS51257">
    <property type="entry name" value="PROKAR_LIPOPROTEIN"/>
    <property type="match status" value="1"/>
</dbReference>
<dbReference type="KEGG" id="cfon:HZU75_08945"/>
<accession>A0A7D5ZGV5</accession>
<keyword evidence="1" id="KW-0732">Signal</keyword>
<sequence length="106" mass="11458">MHKIAAAVSLGLFSLSCMAALPIAQTQSPSQNCFRSQTGNSIVFGEFAQQVRVCGNEGFKYTLNINGRDKEFDARSCVSLVASKIQVTTGDVTSCVSMMLYPILEQ</sequence>
<dbReference type="RefSeq" id="WP_180305757.1">
    <property type="nucleotide sequence ID" value="NZ_CP058952.1"/>
</dbReference>
<keyword evidence="3" id="KW-1185">Reference proteome</keyword>
<gene>
    <name evidence="2" type="ORF">HZU75_08945</name>
</gene>
<name>A0A7D5ZGV5_9NEIS</name>
<proteinExistence type="predicted"/>
<evidence type="ECO:0000313" key="3">
    <source>
        <dbReference type="Proteomes" id="UP000510822"/>
    </source>
</evidence>
<protein>
    <submittedName>
        <fullName evidence="2">Uncharacterized protein</fullName>
    </submittedName>
</protein>
<feature type="signal peptide" evidence="1">
    <location>
        <begin position="1"/>
        <end position="19"/>
    </location>
</feature>
<dbReference type="EMBL" id="CP058952">
    <property type="protein sequence ID" value="QLI81647.1"/>
    <property type="molecule type" value="Genomic_DNA"/>
</dbReference>
<dbReference type="Proteomes" id="UP000510822">
    <property type="component" value="Chromosome"/>
</dbReference>
<feature type="chain" id="PRO_5028942205" evidence="1">
    <location>
        <begin position="20"/>
        <end position="106"/>
    </location>
</feature>